<feature type="transmembrane region" description="Helical" evidence="6">
    <location>
        <begin position="122"/>
        <end position="141"/>
    </location>
</feature>
<evidence type="ECO:0000259" key="7">
    <source>
        <dbReference type="PROSITE" id="PS50109"/>
    </source>
</evidence>
<dbReference type="InterPro" id="IPR005467">
    <property type="entry name" value="His_kinase_dom"/>
</dbReference>
<dbReference type="PROSITE" id="PS50109">
    <property type="entry name" value="HIS_KIN"/>
    <property type="match status" value="1"/>
</dbReference>
<keyword evidence="3" id="KW-0597">Phosphoprotein</keyword>
<dbReference type="RefSeq" id="WP_224022853.1">
    <property type="nucleotide sequence ID" value="NZ_CADFFH010000005.1"/>
</dbReference>
<dbReference type="EC" id="2.7.13.3" evidence="2"/>
<keyword evidence="5 8" id="KW-0418">Kinase</keyword>
<keyword evidence="6" id="KW-0472">Membrane</keyword>
<keyword evidence="6" id="KW-0812">Transmembrane</keyword>
<dbReference type="Gene3D" id="1.10.287.130">
    <property type="match status" value="1"/>
</dbReference>
<dbReference type="InterPro" id="IPR036097">
    <property type="entry name" value="HisK_dim/P_sf"/>
</dbReference>
<evidence type="ECO:0000256" key="1">
    <source>
        <dbReference type="ARBA" id="ARBA00000085"/>
    </source>
</evidence>
<feature type="domain" description="Histidine kinase" evidence="7">
    <location>
        <begin position="342"/>
        <end position="553"/>
    </location>
</feature>
<reference evidence="8" key="1">
    <citation type="submission" date="2023-07" db="EMBL/GenBank/DDBJ databases">
        <title>A collection of bacterial strains from the Burkholderia cepacia Research Laboratory and Repository.</title>
        <authorList>
            <person name="Lipuma J."/>
            <person name="Spilker T."/>
            <person name="Caverly L."/>
        </authorList>
    </citation>
    <scope>NUCLEOTIDE SEQUENCE</scope>
    <source>
        <strain evidence="8">AU44268</strain>
    </source>
</reference>
<dbReference type="SMART" id="SM00387">
    <property type="entry name" value="HATPase_c"/>
    <property type="match status" value="1"/>
</dbReference>
<dbReference type="InterPro" id="IPR003594">
    <property type="entry name" value="HATPase_dom"/>
</dbReference>
<organism evidence="8 9">
    <name type="scientific">Burkholderia vietnamiensis</name>
    <dbReference type="NCBI Taxonomy" id="60552"/>
    <lineage>
        <taxon>Bacteria</taxon>
        <taxon>Pseudomonadati</taxon>
        <taxon>Pseudomonadota</taxon>
        <taxon>Betaproteobacteria</taxon>
        <taxon>Burkholderiales</taxon>
        <taxon>Burkholderiaceae</taxon>
        <taxon>Burkholderia</taxon>
        <taxon>Burkholderia cepacia complex</taxon>
    </lineage>
</organism>
<dbReference type="Proteomes" id="UP001171620">
    <property type="component" value="Unassembled WGS sequence"/>
</dbReference>
<accession>A0AAW7T676</accession>
<dbReference type="EMBL" id="JAUJRV010000021">
    <property type="protein sequence ID" value="MDN7797687.1"/>
    <property type="molecule type" value="Genomic_DNA"/>
</dbReference>
<evidence type="ECO:0000313" key="9">
    <source>
        <dbReference type="Proteomes" id="UP001171620"/>
    </source>
</evidence>
<proteinExistence type="predicted"/>
<dbReference type="CDD" id="cd00082">
    <property type="entry name" value="HisKA"/>
    <property type="match status" value="1"/>
</dbReference>
<dbReference type="InterPro" id="IPR003661">
    <property type="entry name" value="HisK_dim/P_dom"/>
</dbReference>
<evidence type="ECO:0000256" key="6">
    <source>
        <dbReference type="SAM" id="Phobius"/>
    </source>
</evidence>
<dbReference type="InterPro" id="IPR004358">
    <property type="entry name" value="Sig_transdc_His_kin-like_C"/>
</dbReference>
<keyword evidence="6" id="KW-1133">Transmembrane helix</keyword>
<dbReference type="CDD" id="cd00075">
    <property type="entry name" value="HATPase"/>
    <property type="match status" value="1"/>
</dbReference>
<evidence type="ECO:0000256" key="4">
    <source>
        <dbReference type="ARBA" id="ARBA00022679"/>
    </source>
</evidence>
<evidence type="ECO:0000256" key="5">
    <source>
        <dbReference type="ARBA" id="ARBA00022777"/>
    </source>
</evidence>
<dbReference type="AlphaFoldDB" id="A0AAW7T676"/>
<protein>
    <recommendedName>
        <fullName evidence="2">histidine kinase</fullName>
        <ecNumber evidence="2">2.7.13.3</ecNumber>
    </recommendedName>
</protein>
<evidence type="ECO:0000313" key="8">
    <source>
        <dbReference type="EMBL" id="MDN7797687.1"/>
    </source>
</evidence>
<dbReference type="GO" id="GO:0000155">
    <property type="term" value="F:phosphorelay sensor kinase activity"/>
    <property type="evidence" value="ECO:0007669"/>
    <property type="project" value="InterPro"/>
</dbReference>
<dbReference type="Pfam" id="PF02518">
    <property type="entry name" value="HATPase_c"/>
    <property type="match status" value="1"/>
</dbReference>
<dbReference type="PRINTS" id="PR00344">
    <property type="entry name" value="BCTRLSENSOR"/>
</dbReference>
<feature type="transmembrane region" description="Helical" evidence="6">
    <location>
        <begin position="68"/>
        <end position="90"/>
    </location>
</feature>
<feature type="transmembrane region" description="Helical" evidence="6">
    <location>
        <begin position="97"/>
        <end position="116"/>
    </location>
</feature>
<evidence type="ECO:0000256" key="2">
    <source>
        <dbReference type="ARBA" id="ARBA00012438"/>
    </source>
</evidence>
<sequence length="560" mass="59531">MLLAAALTATPLLHRIDRALFDLAAPSVVGAAGGSPAATVTDARNAAAGRPANDDARMPSRAAAMPPMIGFAGRLLFNEAVVVLIGVLLYRLGPSAGVIVSIALPVAIAAVAAALFQYQHRWLPPAPGMFVCVLAGLLWSWRRLRALLRFVVRLADRLAAEPSLHAETRAVSHGADPVRRALQRAAALDAQVRGYRALIDAWVDSLPEATLIASATGTVLLANQRVAALCADPDAAAPPSPAGRSVSDVLFQITASHRAIEFAAQALTSLNHPSEGDDLTAQTKSRLDQGIEIANSRGGRSLLIKCAPIRPSAYGERALVFHVADVSSVRLAERQRDMALRFLSHDMRSPQASILALASQIRRDPSRYTPQRFAELVSQYATRALSLSDDFLFLAKAESLPPKLAAVDPALVLGDAVDDLLPQASARSTTVNLMAEPGLSTIADVQLLRRAFVNLIGNAIKFGREASTVDVELSATERHVKIAVTDYGIGISEQDREKLFREFTQLDGHAGSSGHGLGLAFVKTVVDSLGGKLQVRSTLGEGTTFFMFLSRHHHDAALGG</sequence>
<dbReference type="GO" id="GO:0009927">
    <property type="term" value="F:histidine phosphotransfer kinase activity"/>
    <property type="evidence" value="ECO:0007669"/>
    <property type="project" value="TreeGrafter"/>
</dbReference>
<gene>
    <name evidence="8" type="ORF">QZM33_22355</name>
</gene>
<dbReference type="GO" id="GO:0005886">
    <property type="term" value="C:plasma membrane"/>
    <property type="evidence" value="ECO:0007669"/>
    <property type="project" value="TreeGrafter"/>
</dbReference>
<dbReference type="PANTHER" id="PTHR43047">
    <property type="entry name" value="TWO-COMPONENT HISTIDINE PROTEIN KINASE"/>
    <property type="match status" value="1"/>
</dbReference>
<dbReference type="PANTHER" id="PTHR43047:SF72">
    <property type="entry name" value="OSMOSENSING HISTIDINE PROTEIN KINASE SLN1"/>
    <property type="match status" value="1"/>
</dbReference>
<dbReference type="SUPFAM" id="SSF47384">
    <property type="entry name" value="Homodimeric domain of signal transducing histidine kinase"/>
    <property type="match status" value="1"/>
</dbReference>
<keyword evidence="4" id="KW-0808">Transferase</keyword>
<name>A0AAW7T676_BURVI</name>
<comment type="catalytic activity">
    <reaction evidence="1">
        <text>ATP + protein L-histidine = ADP + protein N-phospho-L-histidine.</text>
        <dbReference type="EC" id="2.7.13.3"/>
    </reaction>
</comment>
<evidence type="ECO:0000256" key="3">
    <source>
        <dbReference type="ARBA" id="ARBA00022553"/>
    </source>
</evidence>
<dbReference type="Gene3D" id="3.30.565.10">
    <property type="entry name" value="Histidine kinase-like ATPase, C-terminal domain"/>
    <property type="match status" value="1"/>
</dbReference>
<dbReference type="SUPFAM" id="SSF55874">
    <property type="entry name" value="ATPase domain of HSP90 chaperone/DNA topoisomerase II/histidine kinase"/>
    <property type="match status" value="1"/>
</dbReference>
<comment type="caution">
    <text evidence="8">The sequence shown here is derived from an EMBL/GenBank/DDBJ whole genome shotgun (WGS) entry which is preliminary data.</text>
</comment>
<dbReference type="InterPro" id="IPR036890">
    <property type="entry name" value="HATPase_C_sf"/>
</dbReference>